<evidence type="ECO:0000259" key="2">
    <source>
        <dbReference type="Pfam" id="PF07995"/>
    </source>
</evidence>
<evidence type="ECO:0000313" key="3">
    <source>
        <dbReference type="EMBL" id="NYZ62162.1"/>
    </source>
</evidence>
<keyword evidence="1" id="KW-1133">Transmembrane helix</keyword>
<dbReference type="PANTHER" id="PTHR19328:SF75">
    <property type="entry name" value="ALDOSE SUGAR DEHYDROGENASE YLII"/>
    <property type="match status" value="1"/>
</dbReference>
<dbReference type="InterPro" id="IPR012938">
    <property type="entry name" value="Glc/Sorbosone_DH"/>
</dbReference>
<name>A0A7Z0QQV8_9GAMM</name>
<dbReference type="Proteomes" id="UP000589896">
    <property type="component" value="Unassembled WGS sequence"/>
</dbReference>
<dbReference type="PANTHER" id="PTHR19328">
    <property type="entry name" value="HEDGEHOG-INTERACTING PROTEIN"/>
    <property type="match status" value="1"/>
</dbReference>
<keyword evidence="4" id="KW-1185">Reference proteome</keyword>
<feature type="domain" description="Glucose/Sorbosone dehydrogenase" evidence="2">
    <location>
        <begin position="72"/>
        <end position="402"/>
    </location>
</feature>
<dbReference type="SUPFAM" id="SSF50952">
    <property type="entry name" value="Soluble quinoprotein glucose dehydrogenase"/>
    <property type="match status" value="1"/>
</dbReference>
<feature type="transmembrane region" description="Helical" evidence="1">
    <location>
        <begin position="42"/>
        <end position="63"/>
    </location>
</feature>
<keyword evidence="1" id="KW-0472">Membrane</keyword>
<dbReference type="InterPro" id="IPR011042">
    <property type="entry name" value="6-blade_b-propeller_TolB-like"/>
</dbReference>
<dbReference type="InterPro" id="IPR011041">
    <property type="entry name" value="Quinoprot_gluc/sorb_DH_b-prop"/>
</dbReference>
<dbReference type="Pfam" id="PF07995">
    <property type="entry name" value="GSDH"/>
    <property type="match status" value="1"/>
</dbReference>
<dbReference type="EMBL" id="JACCJZ010000011">
    <property type="protein sequence ID" value="NYZ62162.1"/>
    <property type="molecule type" value="Genomic_DNA"/>
</dbReference>
<protein>
    <submittedName>
        <fullName evidence="3">PQQ-dependent sugar dehydrogenase</fullName>
    </submittedName>
</protein>
<organism evidence="3 4">
    <name type="scientific">Luteimonas deserti</name>
    <dbReference type="NCBI Taxonomy" id="2752306"/>
    <lineage>
        <taxon>Bacteria</taxon>
        <taxon>Pseudomonadati</taxon>
        <taxon>Pseudomonadota</taxon>
        <taxon>Gammaproteobacteria</taxon>
        <taxon>Lysobacterales</taxon>
        <taxon>Lysobacteraceae</taxon>
        <taxon>Luteimonas</taxon>
    </lineage>
</organism>
<evidence type="ECO:0000256" key="1">
    <source>
        <dbReference type="SAM" id="Phobius"/>
    </source>
</evidence>
<dbReference type="AlphaFoldDB" id="A0A7Z0QQV8"/>
<dbReference type="Gene3D" id="2.120.10.30">
    <property type="entry name" value="TolB, C-terminal domain"/>
    <property type="match status" value="1"/>
</dbReference>
<reference evidence="3 4" key="1">
    <citation type="submission" date="2020-07" db="EMBL/GenBank/DDBJ databases">
        <title>isolation of Luteimonas sp. SJ-16.</title>
        <authorList>
            <person name="Huang X.-X."/>
            <person name="Xu L."/>
            <person name="Sun J.-Q."/>
        </authorList>
    </citation>
    <scope>NUCLEOTIDE SEQUENCE [LARGE SCALE GENOMIC DNA]</scope>
    <source>
        <strain evidence="3 4">SJ-16</strain>
    </source>
</reference>
<gene>
    <name evidence="3" type="ORF">H0E82_05200</name>
</gene>
<sequence length="416" mass="44917">MPHTTRTTHAVAETHTTHSVVRARIRAAADGRRRRHRPASKVRAVVLGLLALLCVAPPAAAGYRIETVAEGLMHPWSIAFLPDGRALVTERPGRLRLLEPDAAGRLVLRETPVPGVPGVLARGQAGLFDVAIDPRFATTGRVYLSYAHGTPTANHLRVAHARLGPDGLAELTPVLTTQPAKSHTQHFGGRMAWQADDTLVVGVGDGNLVRTDALRLHTHLGKHLRIDRDGGIPPDNPFATRTGARPEIYSIGHRNPQGLVRVGGLLYAHEHGARGGDELNRIDAGANYGWPITTDGVDYTGARITPYTRWPGVTPPLLHWTPSIAPAGLTWYDGALFPHWRSSLFVAALVERGVRRVPMKGGRPGAQEVLFTELGERIRDVRAGPDGALYLLTDSMQGRVLRIVPDASAAPPSPPR</sequence>
<evidence type="ECO:0000313" key="4">
    <source>
        <dbReference type="Proteomes" id="UP000589896"/>
    </source>
</evidence>
<comment type="caution">
    <text evidence="3">The sequence shown here is derived from an EMBL/GenBank/DDBJ whole genome shotgun (WGS) entry which is preliminary data.</text>
</comment>
<accession>A0A7Z0QQV8</accession>
<proteinExistence type="predicted"/>
<keyword evidence="1" id="KW-0812">Transmembrane</keyword>